<dbReference type="AlphaFoldDB" id="A0AAC9APC5"/>
<dbReference type="InterPro" id="IPR013520">
    <property type="entry name" value="Ribonucl_H"/>
</dbReference>
<evidence type="ECO:0000313" key="4">
    <source>
        <dbReference type="EMBL" id="AMS06748.1"/>
    </source>
</evidence>
<accession>A0AAC9APC5</accession>
<evidence type="ECO:0000259" key="3">
    <source>
        <dbReference type="PROSITE" id="PS50164"/>
    </source>
</evidence>
<feature type="domain" description="GIY-YIG" evidence="3">
    <location>
        <begin position="223"/>
        <end position="307"/>
    </location>
</feature>
<dbReference type="Pfam" id="PF00929">
    <property type="entry name" value="RNase_T"/>
    <property type="match status" value="1"/>
</dbReference>
<dbReference type="PROSITE" id="PS50164">
    <property type="entry name" value="GIY_YIG"/>
    <property type="match status" value="1"/>
</dbReference>
<organism evidence="4 6">
    <name type="scientific">Acidipropionibacterium acidipropionici</name>
    <dbReference type="NCBI Taxonomy" id="1748"/>
    <lineage>
        <taxon>Bacteria</taxon>
        <taxon>Bacillati</taxon>
        <taxon>Actinomycetota</taxon>
        <taxon>Actinomycetes</taxon>
        <taxon>Propionibacteriales</taxon>
        <taxon>Propionibacteriaceae</taxon>
        <taxon>Acidipropionibacterium</taxon>
    </lineage>
</organism>
<keyword evidence="1" id="KW-0378">Hydrolase</keyword>
<dbReference type="Gene3D" id="3.30.420.10">
    <property type="entry name" value="Ribonuclease H-like superfamily/Ribonuclease H"/>
    <property type="match status" value="1"/>
</dbReference>
<dbReference type="InterPro" id="IPR000305">
    <property type="entry name" value="GIY-YIG_endonuc"/>
</dbReference>
<dbReference type="Gene3D" id="3.40.1440.10">
    <property type="entry name" value="GIY-YIG endonuclease"/>
    <property type="match status" value="1"/>
</dbReference>
<dbReference type="SUPFAM" id="SSF53098">
    <property type="entry name" value="Ribonuclease H-like"/>
    <property type="match status" value="1"/>
</dbReference>
<dbReference type="GO" id="GO:0009380">
    <property type="term" value="C:excinuclease repair complex"/>
    <property type="evidence" value="ECO:0007669"/>
    <property type="project" value="TreeGrafter"/>
</dbReference>
<dbReference type="EMBL" id="CP015970">
    <property type="protein sequence ID" value="AOZ45538.1"/>
    <property type="molecule type" value="Genomic_DNA"/>
</dbReference>
<evidence type="ECO:0000313" key="7">
    <source>
        <dbReference type="Proteomes" id="UP000178666"/>
    </source>
</evidence>
<dbReference type="NCBIfam" id="NF005907">
    <property type="entry name" value="PRK07883.1-5"/>
    <property type="match status" value="1"/>
</dbReference>
<sequence>MSTMTAQDLQPSFDDLGTPLFDVTFCVVDLETTGGSGDDEITEIGAVKVRGGEVLGELATLVRPGSHIRGSVQMLTGITDEMVANAPSIGSVLPSWLEFSRGCVLVAHNARFDIGFLRRACDAHERPWPGNTVLDTLALARSCLGRDEVHDHKLGTLARYFSATTSPSHRALDDARATVDVMHGIIERVSGLGVTTLEDLLEVTHKVAPGRRARRTWADSLPESPGIYWFQADRPTAGQPPEVLYVGTSVNVRRRVRQYFTASETRRRMDEMVRVATGVDALACATTLEAGVRELRMIDAHSPRYNRRSRRQNAVNWVCLTDDRYPRLSVVRSTSRTDRTYWGPFTNRQEAADAGSLIAEFAGIRQCSGTPASHPHGCPLAEMGRCVAPCLTGGGDDPSTLAQALAASPTGSSPRPPSTDPYRGAVDRARQAMTVDVRPLIEAASTRIASLSRQERFEEAAALTSRARSCLRAGRRRARIASLADCAEIVAARPVDRSWEIHIVRHGRLAAAAHSPAGQNPVPTIETARATAETVTASAPGIPACTVEEAELVAEWLETPGVRLVDIDGSWDWPVHCAAEDRALSDAVAMASATISDQECGRTA</sequence>
<evidence type="ECO:0000256" key="2">
    <source>
        <dbReference type="SAM" id="MobiDB-lite"/>
    </source>
</evidence>
<dbReference type="EMBL" id="CP014352">
    <property type="protein sequence ID" value="AMS06748.1"/>
    <property type="molecule type" value="Genomic_DNA"/>
</dbReference>
<dbReference type="GO" id="GO:0004519">
    <property type="term" value="F:endonuclease activity"/>
    <property type="evidence" value="ECO:0007669"/>
    <property type="project" value="UniProtKB-KW"/>
</dbReference>
<keyword evidence="7" id="KW-1185">Reference proteome</keyword>
<dbReference type="Proteomes" id="UP000178666">
    <property type="component" value="Chromosome"/>
</dbReference>
<feature type="region of interest" description="Disordered" evidence="2">
    <location>
        <begin position="401"/>
        <end position="422"/>
    </location>
</feature>
<gene>
    <name evidence="5" type="ORF">A8L58_01105</name>
    <name evidence="4" type="ORF">AXH35_16165</name>
</gene>
<dbReference type="SMART" id="SM00479">
    <property type="entry name" value="EXOIII"/>
    <property type="match status" value="1"/>
</dbReference>
<evidence type="ECO:0000256" key="1">
    <source>
        <dbReference type="ARBA" id="ARBA00022839"/>
    </source>
</evidence>
<dbReference type="GO" id="GO:0006289">
    <property type="term" value="P:nucleotide-excision repair"/>
    <property type="evidence" value="ECO:0007669"/>
    <property type="project" value="InterPro"/>
</dbReference>
<dbReference type="InterPro" id="IPR035901">
    <property type="entry name" value="GIY-YIG_endonuc_sf"/>
</dbReference>
<dbReference type="GO" id="GO:0006260">
    <property type="term" value="P:DNA replication"/>
    <property type="evidence" value="ECO:0007669"/>
    <property type="project" value="InterPro"/>
</dbReference>
<keyword evidence="4" id="KW-0255">Endonuclease</keyword>
<keyword evidence="1" id="KW-0540">Nuclease</keyword>
<dbReference type="InterPro" id="IPR036397">
    <property type="entry name" value="RNaseH_sf"/>
</dbReference>
<dbReference type="Proteomes" id="UP000075221">
    <property type="component" value="Chromosome"/>
</dbReference>
<dbReference type="FunFam" id="3.30.420.10:FF:000045">
    <property type="entry name" value="3'-5' exonuclease DinG"/>
    <property type="match status" value="1"/>
</dbReference>
<dbReference type="SMART" id="SM00465">
    <property type="entry name" value="GIYc"/>
    <property type="match status" value="1"/>
</dbReference>
<dbReference type="CDD" id="cd10434">
    <property type="entry name" value="GIY-YIG_UvrC_Cho"/>
    <property type="match status" value="1"/>
</dbReference>
<dbReference type="PANTHER" id="PTHR30562">
    <property type="entry name" value="UVRC/OXIDOREDUCTASE"/>
    <property type="match status" value="1"/>
</dbReference>
<dbReference type="InterPro" id="IPR050066">
    <property type="entry name" value="UvrABC_protein_C"/>
</dbReference>
<dbReference type="InterPro" id="IPR012337">
    <property type="entry name" value="RNaseH-like_sf"/>
</dbReference>
<dbReference type="InterPro" id="IPR006054">
    <property type="entry name" value="DnaQ"/>
</dbReference>
<dbReference type="NCBIfam" id="NF005905">
    <property type="entry name" value="PRK07883.1-3"/>
    <property type="match status" value="1"/>
</dbReference>
<reference evidence="5 7" key="1">
    <citation type="journal article" date="2016" name="Plant Dis.">
        <title>Improved production of propionic acid using genome shuffling.</title>
        <authorList>
            <person name="Luna-Flores C.H."/>
            <person name="Palfreyman R.W."/>
            <person name="Kromer J.O."/>
            <person name="Nielsen L.K."/>
            <person name="Marcellin E."/>
        </authorList>
    </citation>
    <scope>NUCLEOTIDE SEQUENCE [LARGE SCALE GENOMIC DNA]</scope>
    <source>
        <strain evidence="5 7">F3E8</strain>
    </source>
</reference>
<name>A0AAC9APC5_9ACTN</name>
<dbReference type="GO" id="GO:0003887">
    <property type="term" value="F:DNA-directed DNA polymerase activity"/>
    <property type="evidence" value="ECO:0007669"/>
    <property type="project" value="InterPro"/>
</dbReference>
<reference evidence="4 6" key="2">
    <citation type="submission" date="2016-02" db="EMBL/GenBank/DDBJ databases">
        <title>Complete Genome Sequence of Propionibacterium acidipropionici ATCC 55737.</title>
        <authorList>
            <person name="Luna Flores C.H."/>
            <person name="Nielsen L.K."/>
            <person name="Marcellin E."/>
        </authorList>
    </citation>
    <scope>NUCLEOTIDE SEQUENCE [LARGE SCALE GENOMIC DNA]</scope>
    <source>
        <strain evidence="4 6">ATCC 55737</strain>
    </source>
</reference>
<proteinExistence type="predicted"/>
<dbReference type="GO" id="GO:0003677">
    <property type="term" value="F:DNA binding"/>
    <property type="evidence" value="ECO:0007669"/>
    <property type="project" value="InterPro"/>
</dbReference>
<keyword evidence="1" id="KW-0269">Exonuclease</keyword>
<evidence type="ECO:0000313" key="5">
    <source>
        <dbReference type="EMBL" id="AOZ45538.1"/>
    </source>
</evidence>
<dbReference type="CDD" id="cd06127">
    <property type="entry name" value="DEDDh"/>
    <property type="match status" value="1"/>
</dbReference>
<dbReference type="InterPro" id="IPR047296">
    <property type="entry name" value="GIY-YIG_UvrC_Cho"/>
</dbReference>
<evidence type="ECO:0000313" key="6">
    <source>
        <dbReference type="Proteomes" id="UP000075221"/>
    </source>
</evidence>
<protein>
    <submittedName>
        <fullName evidence="4">Endonuclease</fullName>
    </submittedName>
</protein>
<dbReference type="PANTHER" id="PTHR30562:SF1">
    <property type="entry name" value="UVRABC SYSTEM PROTEIN C"/>
    <property type="match status" value="1"/>
</dbReference>
<dbReference type="SUPFAM" id="SSF82771">
    <property type="entry name" value="GIY-YIG endonuclease"/>
    <property type="match status" value="1"/>
</dbReference>
<dbReference type="NCBIfam" id="TIGR00573">
    <property type="entry name" value="dnaq"/>
    <property type="match status" value="1"/>
</dbReference>
<dbReference type="GO" id="GO:0004527">
    <property type="term" value="F:exonuclease activity"/>
    <property type="evidence" value="ECO:0007669"/>
    <property type="project" value="UniProtKB-KW"/>
</dbReference>